<evidence type="ECO:0000313" key="5">
    <source>
        <dbReference type="EMBL" id="PYE16797.1"/>
    </source>
</evidence>
<dbReference type="RefSeq" id="WP_110469925.1">
    <property type="nucleotide sequence ID" value="NZ_QJSP01000007.1"/>
</dbReference>
<dbReference type="Pfam" id="PF01047">
    <property type="entry name" value="MarR"/>
    <property type="match status" value="1"/>
</dbReference>
<dbReference type="InterPro" id="IPR036390">
    <property type="entry name" value="WH_DNA-bd_sf"/>
</dbReference>
<keyword evidence="6" id="KW-1185">Reference proteome</keyword>
<dbReference type="InterPro" id="IPR036388">
    <property type="entry name" value="WH-like_DNA-bd_sf"/>
</dbReference>
<keyword evidence="2 5" id="KW-0238">DNA-binding</keyword>
<name>A0A318RJS4_WILLI</name>
<keyword evidence="3" id="KW-0804">Transcription</keyword>
<evidence type="ECO:0000313" key="6">
    <source>
        <dbReference type="Proteomes" id="UP000247591"/>
    </source>
</evidence>
<dbReference type="Gene3D" id="1.10.10.10">
    <property type="entry name" value="Winged helix-like DNA-binding domain superfamily/Winged helix DNA-binding domain"/>
    <property type="match status" value="1"/>
</dbReference>
<gene>
    <name evidence="5" type="ORF">DFR67_10737</name>
</gene>
<feature type="domain" description="HTH marR-type" evidence="4">
    <location>
        <begin position="8"/>
        <end position="137"/>
    </location>
</feature>
<organism evidence="5 6">
    <name type="scientific">Williamsia limnetica</name>
    <dbReference type="NCBI Taxonomy" id="882452"/>
    <lineage>
        <taxon>Bacteria</taxon>
        <taxon>Bacillati</taxon>
        <taxon>Actinomycetota</taxon>
        <taxon>Actinomycetes</taxon>
        <taxon>Mycobacteriales</taxon>
        <taxon>Nocardiaceae</taxon>
        <taxon>Williamsia</taxon>
    </lineage>
</organism>
<keyword evidence="1" id="KW-0805">Transcription regulation</keyword>
<dbReference type="InterPro" id="IPR023187">
    <property type="entry name" value="Tscrpt_reg_MarR-type_CS"/>
</dbReference>
<dbReference type="PROSITE" id="PS01117">
    <property type="entry name" value="HTH_MARR_1"/>
    <property type="match status" value="1"/>
</dbReference>
<dbReference type="OrthoDB" id="4311144at2"/>
<dbReference type="GO" id="GO:0003677">
    <property type="term" value="F:DNA binding"/>
    <property type="evidence" value="ECO:0007669"/>
    <property type="project" value="UniProtKB-KW"/>
</dbReference>
<evidence type="ECO:0000256" key="3">
    <source>
        <dbReference type="ARBA" id="ARBA00023163"/>
    </source>
</evidence>
<dbReference type="SUPFAM" id="SSF46785">
    <property type="entry name" value="Winged helix' DNA-binding domain"/>
    <property type="match status" value="1"/>
</dbReference>
<evidence type="ECO:0000256" key="2">
    <source>
        <dbReference type="ARBA" id="ARBA00023125"/>
    </source>
</evidence>
<dbReference type="PROSITE" id="PS50995">
    <property type="entry name" value="HTH_MARR_2"/>
    <property type="match status" value="1"/>
</dbReference>
<dbReference type="SMART" id="SM00347">
    <property type="entry name" value="HTH_MARR"/>
    <property type="match status" value="1"/>
</dbReference>
<accession>A0A318RJS4</accession>
<reference evidence="5 6" key="1">
    <citation type="submission" date="2018-06" db="EMBL/GenBank/DDBJ databases">
        <title>Genomic Encyclopedia of Type Strains, Phase IV (KMG-IV): sequencing the most valuable type-strain genomes for metagenomic binning, comparative biology and taxonomic classification.</title>
        <authorList>
            <person name="Goeker M."/>
        </authorList>
    </citation>
    <scope>NUCLEOTIDE SEQUENCE [LARGE SCALE GENOMIC DNA]</scope>
    <source>
        <strain evidence="5 6">DSM 45521</strain>
    </source>
</reference>
<dbReference type="PRINTS" id="PR00598">
    <property type="entry name" value="HTHMARR"/>
</dbReference>
<protein>
    <submittedName>
        <fullName evidence="5">DNA-binding MarR family transcriptional regulator</fullName>
    </submittedName>
</protein>
<dbReference type="EMBL" id="QJSP01000007">
    <property type="protein sequence ID" value="PYE16797.1"/>
    <property type="molecule type" value="Genomic_DNA"/>
</dbReference>
<sequence>MDLQGASAASVYRDLARVVRSLRSRTGQNSQPLSSLSALWVLIDAGDPIRLSELADRENVTVPTMSRIVTGLERDGLIARTADPDDGRASLLEVTAAGADLIKGSRSRRVQALETALEGLDEAEREVLGRTLRKVADELAERPEQT</sequence>
<dbReference type="PANTHER" id="PTHR39515:SF2">
    <property type="entry name" value="HTH-TYPE TRANSCRIPTIONAL REGULATOR RV0880"/>
    <property type="match status" value="1"/>
</dbReference>
<proteinExistence type="predicted"/>
<dbReference type="PANTHER" id="PTHR39515">
    <property type="entry name" value="CONSERVED PROTEIN"/>
    <property type="match status" value="1"/>
</dbReference>
<dbReference type="Proteomes" id="UP000247591">
    <property type="component" value="Unassembled WGS sequence"/>
</dbReference>
<dbReference type="GO" id="GO:0003700">
    <property type="term" value="F:DNA-binding transcription factor activity"/>
    <property type="evidence" value="ECO:0007669"/>
    <property type="project" value="InterPro"/>
</dbReference>
<evidence type="ECO:0000259" key="4">
    <source>
        <dbReference type="PROSITE" id="PS50995"/>
    </source>
</evidence>
<dbReference type="InterPro" id="IPR000835">
    <property type="entry name" value="HTH_MarR-typ"/>
</dbReference>
<evidence type="ECO:0000256" key="1">
    <source>
        <dbReference type="ARBA" id="ARBA00023015"/>
    </source>
</evidence>
<dbReference type="InterPro" id="IPR052526">
    <property type="entry name" value="HTH-type_Bedaq_tolerance"/>
</dbReference>
<comment type="caution">
    <text evidence="5">The sequence shown here is derived from an EMBL/GenBank/DDBJ whole genome shotgun (WGS) entry which is preliminary data.</text>
</comment>
<dbReference type="AlphaFoldDB" id="A0A318RJS4"/>